<dbReference type="PANTHER" id="PTHR28158:SF1">
    <property type="entry name" value="SMALL RIBOSOMAL SUBUNIT PROTEIN MS45"/>
    <property type="match status" value="1"/>
</dbReference>
<feature type="compositionally biased region" description="Acidic residues" evidence="1">
    <location>
        <begin position="111"/>
        <end position="130"/>
    </location>
</feature>
<evidence type="ECO:0008006" key="4">
    <source>
        <dbReference type="Google" id="ProtNLM"/>
    </source>
</evidence>
<dbReference type="Proteomes" id="UP000809789">
    <property type="component" value="Unassembled WGS sequence"/>
</dbReference>
<feature type="compositionally biased region" description="Acidic residues" evidence="1">
    <location>
        <begin position="94"/>
        <end position="103"/>
    </location>
</feature>
<comment type="caution">
    <text evidence="2">The sequence shown here is derived from an EMBL/GenBank/DDBJ whole genome shotgun (WGS) entry which is preliminary data.</text>
</comment>
<gene>
    <name evidence="2" type="ORF">KVT40_001642</name>
</gene>
<dbReference type="EMBL" id="JAESVG020000002">
    <property type="protein sequence ID" value="KAG8630023.1"/>
    <property type="molecule type" value="Genomic_DNA"/>
</dbReference>
<dbReference type="GO" id="GO:0032543">
    <property type="term" value="P:mitochondrial translation"/>
    <property type="evidence" value="ECO:0007669"/>
    <property type="project" value="TreeGrafter"/>
</dbReference>
<feature type="compositionally biased region" description="Basic and acidic residues" evidence="1">
    <location>
        <begin position="366"/>
        <end position="385"/>
    </location>
</feature>
<reference evidence="2" key="1">
    <citation type="submission" date="2021-07" db="EMBL/GenBank/DDBJ databases">
        <title>Elsinoe batatas strain:CRI-CJ2 Genome sequencing and assembly.</title>
        <authorList>
            <person name="Huang L."/>
        </authorList>
    </citation>
    <scope>NUCLEOTIDE SEQUENCE</scope>
    <source>
        <strain evidence="2">CRI-CJ2</strain>
    </source>
</reference>
<dbReference type="Pfam" id="PF12298">
    <property type="entry name" value="Bot1p"/>
    <property type="match status" value="1"/>
</dbReference>
<dbReference type="AlphaFoldDB" id="A0A8K0LD43"/>
<proteinExistence type="predicted"/>
<feature type="region of interest" description="Disordered" evidence="1">
    <location>
        <begin position="349"/>
        <end position="385"/>
    </location>
</feature>
<keyword evidence="3" id="KW-1185">Reference proteome</keyword>
<name>A0A8K0LD43_9PEZI</name>
<organism evidence="2 3">
    <name type="scientific">Elsinoe batatas</name>
    <dbReference type="NCBI Taxonomy" id="2601811"/>
    <lineage>
        <taxon>Eukaryota</taxon>
        <taxon>Fungi</taxon>
        <taxon>Dikarya</taxon>
        <taxon>Ascomycota</taxon>
        <taxon>Pezizomycotina</taxon>
        <taxon>Dothideomycetes</taxon>
        <taxon>Dothideomycetidae</taxon>
        <taxon>Myriangiales</taxon>
        <taxon>Elsinoaceae</taxon>
        <taxon>Elsinoe</taxon>
    </lineage>
</organism>
<dbReference type="GO" id="GO:0003735">
    <property type="term" value="F:structural constituent of ribosome"/>
    <property type="evidence" value="ECO:0007669"/>
    <property type="project" value="TreeGrafter"/>
</dbReference>
<evidence type="ECO:0000313" key="2">
    <source>
        <dbReference type="EMBL" id="KAG8630023.1"/>
    </source>
</evidence>
<feature type="region of interest" description="Disordered" evidence="1">
    <location>
        <begin position="79"/>
        <end position="140"/>
    </location>
</feature>
<evidence type="ECO:0000256" key="1">
    <source>
        <dbReference type="SAM" id="MobiDB-lite"/>
    </source>
</evidence>
<sequence>MALHAPPRFLLPRPLPLCTTCTRLFTTTPIQRDDDPSRIRSKKSPTRLRRRMYAWLNGPGRALSSPLPGSTNYLGAYLSNGQLRRDQNQRPTGDGEDGEGGEEGEARGSTGEDELDEAAEGEGEGEEGEDGLPTAKEEDLRPYPLNKHFLSQSVLSEELKRVIWQKVVEGKESVSAVSVELGVDMRRVGAVVRLMEVERKWEAEGKQFATAYASAVMNMLPQTKYNPQKQQPHESINDLPVHAATQQQIFYPTSESRQFTRADAAAVFSPTLLPADARIPHPELIEAAKPEHADLTPAQRANVAEKAREAVAQQKAEQAKKKEEWEKRNVQVVQRPKWEFRFQSIQADKVGRDSRHPQGVGWRYGMPHEDRKRGHMKDVPKEVLT</sequence>
<accession>A0A8K0LD43</accession>
<dbReference type="GO" id="GO:0005763">
    <property type="term" value="C:mitochondrial small ribosomal subunit"/>
    <property type="evidence" value="ECO:0007669"/>
    <property type="project" value="TreeGrafter"/>
</dbReference>
<protein>
    <recommendedName>
        <fullName evidence="4">Eukaryotic mitochondrial regulator protein-domain-containing protein</fullName>
    </recommendedName>
</protein>
<dbReference type="InterPro" id="IPR021036">
    <property type="entry name" value="Ribosomal_mS45"/>
</dbReference>
<dbReference type="PANTHER" id="PTHR28158">
    <property type="entry name" value="37S RIBOSOMAL PROTEIN S35, MITOCHONDRIAL"/>
    <property type="match status" value="1"/>
</dbReference>
<dbReference type="OrthoDB" id="10052321at2759"/>
<evidence type="ECO:0000313" key="3">
    <source>
        <dbReference type="Proteomes" id="UP000809789"/>
    </source>
</evidence>